<evidence type="ECO:0000256" key="1">
    <source>
        <dbReference type="SAM" id="Coils"/>
    </source>
</evidence>
<proteinExistence type="predicted"/>
<evidence type="ECO:0000313" key="3">
    <source>
        <dbReference type="EMBL" id="KZM26115.1"/>
    </source>
</evidence>
<dbReference type="EMBL" id="JYNV01000115">
    <property type="protein sequence ID" value="KZM26115.1"/>
    <property type="molecule type" value="Genomic_DNA"/>
</dbReference>
<feature type="coiled-coil region" evidence="1">
    <location>
        <begin position="72"/>
        <end position="113"/>
    </location>
</feature>
<feature type="region of interest" description="Disordered" evidence="2">
    <location>
        <begin position="1"/>
        <end position="42"/>
    </location>
</feature>
<dbReference type="AlphaFoldDB" id="A0A163J3B2"/>
<feature type="compositionally biased region" description="Basic residues" evidence="2">
    <location>
        <begin position="1"/>
        <end position="13"/>
    </location>
</feature>
<feature type="compositionally biased region" description="Low complexity" evidence="2">
    <location>
        <begin position="28"/>
        <end position="41"/>
    </location>
</feature>
<dbReference type="Proteomes" id="UP000076837">
    <property type="component" value="Unassembled WGS sequence"/>
</dbReference>
<keyword evidence="1" id="KW-0175">Coiled coil</keyword>
<sequence length="203" mass="23565">MAGKNRRRRKKKLTSPTPTPNAEPTSPPLTTTTTTANHGTPQAHIDDVLKAENITESVGLMLKLQQQKIKSLVRMNNSSQSLRSEMVQLMKENAEWKQENEHWKQEIENWKKESMVIKTTMVWAQAGGCTHLDGRILEDLEDLRWHIVQGKEDELLQVMEQIDHNFHDPEQRQTMRNKYCEDNKVVLKALERMRIIAEATTKK</sequence>
<keyword evidence="4" id="KW-1185">Reference proteome</keyword>
<dbReference type="OrthoDB" id="10421400at2759"/>
<feature type="compositionally biased region" description="Pro residues" evidence="2">
    <location>
        <begin position="17"/>
        <end position="27"/>
    </location>
</feature>
<comment type="caution">
    <text evidence="3">The sequence shown here is derived from an EMBL/GenBank/DDBJ whole genome shotgun (WGS) entry which is preliminary data.</text>
</comment>
<protein>
    <submittedName>
        <fullName evidence="3">Uncharacterized protein</fullName>
    </submittedName>
</protein>
<reference evidence="3 4" key="1">
    <citation type="journal article" date="2016" name="Sci. Rep.">
        <title>Draft genome sequencing and secretome analysis of fungal phytopathogen Ascochyta rabiei provides insight into the necrotrophic effector repertoire.</title>
        <authorList>
            <person name="Verma S."/>
            <person name="Gazara R.K."/>
            <person name="Nizam S."/>
            <person name="Parween S."/>
            <person name="Chattopadhyay D."/>
            <person name="Verma P.K."/>
        </authorList>
    </citation>
    <scope>NUCLEOTIDE SEQUENCE [LARGE SCALE GENOMIC DNA]</scope>
    <source>
        <strain evidence="3 4">ArDII</strain>
    </source>
</reference>
<organism evidence="3 4">
    <name type="scientific">Didymella rabiei</name>
    <name type="common">Chickpea ascochyta blight fungus</name>
    <name type="synonym">Mycosphaerella rabiei</name>
    <dbReference type="NCBI Taxonomy" id="5454"/>
    <lineage>
        <taxon>Eukaryota</taxon>
        <taxon>Fungi</taxon>
        <taxon>Dikarya</taxon>
        <taxon>Ascomycota</taxon>
        <taxon>Pezizomycotina</taxon>
        <taxon>Dothideomycetes</taxon>
        <taxon>Pleosporomycetidae</taxon>
        <taxon>Pleosporales</taxon>
        <taxon>Pleosporineae</taxon>
        <taxon>Didymellaceae</taxon>
        <taxon>Ascochyta</taxon>
    </lineage>
</organism>
<gene>
    <name evidence="3" type="ORF">ST47_g2745</name>
</gene>
<accession>A0A163J3B2</accession>
<evidence type="ECO:0000313" key="4">
    <source>
        <dbReference type="Proteomes" id="UP000076837"/>
    </source>
</evidence>
<evidence type="ECO:0000256" key="2">
    <source>
        <dbReference type="SAM" id="MobiDB-lite"/>
    </source>
</evidence>
<name>A0A163J3B2_DIDRA</name>